<keyword evidence="4" id="KW-1185">Reference proteome</keyword>
<sequence length="849" mass="97615">MKMKQKYSKKKYSFIMVKLAWQSTILIVGPSGQGKSTLARQIVDQRNVIFDANSKVCFWYYDTFESVPDSMKNRPDILLREGLPNLEELKKYKKEQAMVVIDDLMTKIDQNSGMERLVSVLAHHYDMTIMFLLHTIFYSKVIRNLRLQTSQVYGVWVHNLCLAHAIRFCPFIQTLLISLIRICLLIYIKTALTKFVIAIISSLAKPLMSMYQNNCWDLEAFHKILALSSTTDENERISEINSIPDKVLICLVELVFNIINGSIKVPPKIVAKLSPQAQNLRMLANFRNLDDTREFLIQTGGSPVQPLLLFLKMSYGKYVLLSVEEHEDLISKRKDPIDNILDAPMENDVKLAHLRSEISNLVRERVNATKPEEPVKVEKPVDLPPMEEPADDVFYGGNDTILTPPPPAASLTATSNEIDIETAKKKLLVHFKKNPEVFKIDKTSGNFYLRDIIIPNVTIKRILEDFSNENPITKPTPGLFAISQYLNETNFPEKYILNPKRKYPQRSKKGKLLEKLYHNPKSGFRGVSQLLVDAREIDPTISRRDVVSYLHSNDAYTRHFHNIKKIKHNPWVASGPDSHHMADLAMLPALKKKNKGFCYILVVVDVFSRFLFTRPLKNKECGTVSDAYEDILLTTWRIPARLYTDKGKILSFLQKLIFYFSGTEFMGRTFRELVGSLGISHMNPKNTNVKACYAENAIMRIKNKLEKWFTATGSYEWTLVLDDIVQGLNATYMDSIGMSPEQVSWINAQKVWNRLYGSAKSSKPCFKVSDTVRILMENSPFAKGTRAKWSEEVFKVIKIVEYDIPVYILADDMENELDGIWYQEEMILYQKPDNLKKIDKIVKKRSRKS</sequence>
<evidence type="ECO:0000259" key="2">
    <source>
        <dbReference type="PROSITE" id="PS50994"/>
    </source>
</evidence>
<evidence type="ECO:0000313" key="4">
    <source>
        <dbReference type="Proteomes" id="UP000008281"/>
    </source>
</evidence>
<feature type="domain" description="Integrase catalytic" evidence="2">
    <location>
        <begin position="572"/>
        <end position="748"/>
    </location>
</feature>
<dbReference type="Gene3D" id="3.40.50.300">
    <property type="entry name" value="P-loop containing nucleotide triphosphate hydrolases"/>
    <property type="match status" value="1"/>
</dbReference>
<dbReference type="PANTHER" id="PTHR46585">
    <property type="entry name" value="INTEGRASE CORE DOMAIN CONTAINING PROTEIN"/>
    <property type="match status" value="1"/>
</dbReference>
<dbReference type="eggNOG" id="KOG0017">
    <property type="taxonomic scope" value="Eukaryota"/>
</dbReference>
<name>E3NJT5_CAERE</name>
<feature type="transmembrane region" description="Helical" evidence="1">
    <location>
        <begin position="175"/>
        <end position="200"/>
    </location>
</feature>
<dbReference type="InParanoid" id="E3NJT5"/>
<evidence type="ECO:0000256" key="1">
    <source>
        <dbReference type="SAM" id="Phobius"/>
    </source>
</evidence>
<dbReference type="STRING" id="31234.E3NJT5"/>
<dbReference type="SUPFAM" id="SSF52540">
    <property type="entry name" value="P-loop containing nucleoside triphosphate hydrolases"/>
    <property type="match status" value="1"/>
</dbReference>
<proteinExistence type="predicted"/>
<dbReference type="InterPro" id="IPR001584">
    <property type="entry name" value="Integrase_cat-core"/>
</dbReference>
<keyword evidence="1" id="KW-1133">Transmembrane helix</keyword>
<protein>
    <recommendedName>
        <fullName evidence="2">Integrase catalytic domain-containing protein</fullName>
    </recommendedName>
</protein>
<dbReference type="HOGENOM" id="CLU_020142_0_0_1"/>
<organism evidence="4">
    <name type="scientific">Caenorhabditis remanei</name>
    <name type="common">Caenorhabditis vulgaris</name>
    <dbReference type="NCBI Taxonomy" id="31234"/>
    <lineage>
        <taxon>Eukaryota</taxon>
        <taxon>Metazoa</taxon>
        <taxon>Ecdysozoa</taxon>
        <taxon>Nematoda</taxon>
        <taxon>Chromadorea</taxon>
        <taxon>Rhabditida</taxon>
        <taxon>Rhabditina</taxon>
        <taxon>Rhabditomorpha</taxon>
        <taxon>Rhabditoidea</taxon>
        <taxon>Rhabditidae</taxon>
        <taxon>Peloderinae</taxon>
        <taxon>Caenorhabditis</taxon>
    </lineage>
</organism>
<dbReference type="InterPro" id="IPR012337">
    <property type="entry name" value="RNaseH-like_sf"/>
</dbReference>
<keyword evidence="1" id="KW-0812">Transmembrane</keyword>
<gene>
    <name evidence="3" type="ORF">CRE_22705</name>
</gene>
<dbReference type="GO" id="GO:0015074">
    <property type="term" value="P:DNA integration"/>
    <property type="evidence" value="ECO:0007669"/>
    <property type="project" value="InterPro"/>
</dbReference>
<dbReference type="EMBL" id="DS268758">
    <property type="protein sequence ID" value="EFP01153.1"/>
    <property type="molecule type" value="Genomic_DNA"/>
</dbReference>
<reference evidence="3" key="1">
    <citation type="submission" date="2007-07" db="EMBL/GenBank/DDBJ databases">
        <title>PCAP assembly of the Caenorhabditis remanei genome.</title>
        <authorList>
            <consortium name="The Caenorhabditis remanei Sequencing Consortium"/>
            <person name="Wilson R.K."/>
        </authorList>
    </citation>
    <scope>NUCLEOTIDE SEQUENCE [LARGE SCALE GENOMIC DNA]</scope>
    <source>
        <strain evidence="3">PB4641</strain>
    </source>
</reference>
<dbReference type="OMA" id="RMDNENA"/>
<dbReference type="InterPro" id="IPR036397">
    <property type="entry name" value="RNaseH_sf"/>
</dbReference>
<dbReference type="Proteomes" id="UP000008281">
    <property type="component" value="Unassembled WGS sequence"/>
</dbReference>
<dbReference type="AlphaFoldDB" id="E3NJT5"/>
<dbReference type="GO" id="GO:0003676">
    <property type="term" value="F:nucleic acid binding"/>
    <property type="evidence" value="ECO:0007669"/>
    <property type="project" value="InterPro"/>
</dbReference>
<dbReference type="InterPro" id="IPR027417">
    <property type="entry name" value="P-loop_NTPase"/>
</dbReference>
<dbReference type="SUPFAM" id="SSF53098">
    <property type="entry name" value="Ribonuclease H-like"/>
    <property type="match status" value="1"/>
</dbReference>
<dbReference type="OrthoDB" id="10450625at2759"/>
<dbReference type="PANTHER" id="PTHR46585:SF1">
    <property type="entry name" value="CHROMO DOMAIN-CONTAINING PROTEIN"/>
    <property type="match status" value="1"/>
</dbReference>
<accession>E3NJT5</accession>
<dbReference type="Gene3D" id="3.30.420.10">
    <property type="entry name" value="Ribonuclease H-like superfamily/Ribonuclease H"/>
    <property type="match status" value="1"/>
</dbReference>
<keyword evidence="1" id="KW-0472">Membrane</keyword>
<dbReference type="PROSITE" id="PS50994">
    <property type="entry name" value="INTEGRASE"/>
    <property type="match status" value="1"/>
</dbReference>
<evidence type="ECO:0000313" key="3">
    <source>
        <dbReference type="EMBL" id="EFP01153.1"/>
    </source>
</evidence>